<organism evidence="1 2">
    <name type="scientific">Geodia barretti</name>
    <name type="common">Barrett's horny sponge</name>
    <dbReference type="NCBI Taxonomy" id="519541"/>
    <lineage>
        <taxon>Eukaryota</taxon>
        <taxon>Metazoa</taxon>
        <taxon>Porifera</taxon>
        <taxon>Demospongiae</taxon>
        <taxon>Heteroscleromorpha</taxon>
        <taxon>Tetractinellida</taxon>
        <taxon>Astrophorina</taxon>
        <taxon>Geodiidae</taxon>
        <taxon>Geodia</taxon>
    </lineage>
</organism>
<name>A0AA35R2J1_GEOBA</name>
<dbReference type="SUPFAM" id="SSF50249">
    <property type="entry name" value="Nucleic acid-binding proteins"/>
    <property type="match status" value="1"/>
</dbReference>
<gene>
    <name evidence="1" type="ORF">GBAR_LOCUS2795</name>
</gene>
<protein>
    <submittedName>
        <fullName evidence="1">28S ribosomal protein S28, mitochondrial</fullName>
    </submittedName>
</protein>
<dbReference type="Pfam" id="PF10246">
    <property type="entry name" value="MRP-S35"/>
    <property type="match status" value="1"/>
</dbReference>
<dbReference type="PANTHER" id="PTHR13447:SF2">
    <property type="entry name" value="SMALL RIBOSOMAL SUBUNIT PROTEIN BS1M"/>
    <property type="match status" value="1"/>
</dbReference>
<proteinExistence type="predicted"/>
<dbReference type="PANTHER" id="PTHR13447">
    <property type="entry name" value="MITOCHONDRIAL 28S RIBOSOMAL PROTEIN S28"/>
    <property type="match status" value="1"/>
</dbReference>
<dbReference type="InterPro" id="IPR012340">
    <property type="entry name" value="NA-bd_OB-fold"/>
</dbReference>
<dbReference type="AlphaFoldDB" id="A0AA35R2J1"/>
<dbReference type="Proteomes" id="UP001174909">
    <property type="component" value="Unassembled WGS sequence"/>
</dbReference>
<dbReference type="InterPro" id="IPR019375">
    <property type="entry name" value="Ribosomal_bS1m"/>
</dbReference>
<keyword evidence="1" id="KW-0687">Ribonucleoprotein</keyword>
<sequence length="148" mass="16369">MSVNRLLYGALIRPRPRQKRLECAKHFRVLAHASKEDSASGNEPQSYRTFSDLFQCSKFSSILDPVNQNVEGEVLAVVGGNMYVDFGCKFHAVVPVPTSSSPGGDGTRYEEGSKVVVRVLDLEMTDHFVGDHRDTSLLEAEAKLVVQK</sequence>
<reference evidence="1" key="1">
    <citation type="submission" date="2023-03" db="EMBL/GenBank/DDBJ databases">
        <authorList>
            <person name="Steffen K."/>
            <person name="Cardenas P."/>
        </authorList>
    </citation>
    <scope>NUCLEOTIDE SEQUENCE</scope>
</reference>
<accession>A0AA35R2J1</accession>
<evidence type="ECO:0000313" key="1">
    <source>
        <dbReference type="EMBL" id="CAI7999824.1"/>
    </source>
</evidence>
<keyword evidence="2" id="KW-1185">Reference proteome</keyword>
<dbReference type="EMBL" id="CASHTH010000386">
    <property type="protein sequence ID" value="CAI7999824.1"/>
    <property type="molecule type" value="Genomic_DNA"/>
</dbReference>
<dbReference type="GO" id="GO:0005763">
    <property type="term" value="C:mitochondrial small ribosomal subunit"/>
    <property type="evidence" value="ECO:0007669"/>
    <property type="project" value="TreeGrafter"/>
</dbReference>
<evidence type="ECO:0000313" key="2">
    <source>
        <dbReference type="Proteomes" id="UP001174909"/>
    </source>
</evidence>
<comment type="caution">
    <text evidence="1">The sequence shown here is derived from an EMBL/GenBank/DDBJ whole genome shotgun (WGS) entry which is preliminary data.</text>
</comment>
<keyword evidence="1" id="KW-0689">Ribosomal protein</keyword>